<comment type="caution">
    <text evidence="5">The sequence shown here is derived from an EMBL/GenBank/DDBJ whole genome shotgun (WGS) entry which is preliminary data.</text>
</comment>
<dbReference type="SUPFAM" id="SSF50978">
    <property type="entry name" value="WD40 repeat-like"/>
    <property type="match status" value="1"/>
</dbReference>
<reference evidence="5" key="1">
    <citation type="submission" date="2021-02" db="EMBL/GenBank/DDBJ databases">
        <authorList>
            <person name="Nowell W R."/>
        </authorList>
    </citation>
    <scope>NUCLEOTIDE SEQUENCE</scope>
</reference>
<dbReference type="InterPro" id="IPR051075">
    <property type="entry name" value="SCF_subunit_WD-repeat"/>
</dbReference>
<dbReference type="AlphaFoldDB" id="A0A814EPL9"/>
<dbReference type="InterPro" id="IPR001680">
    <property type="entry name" value="WD40_rpt"/>
</dbReference>
<evidence type="ECO:0000256" key="1">
    <source>
        <dbReference type="ARBA" id="ARBA00022574"/>
    </source>
</evidence>
<dbReference type="OrthoDB" id="674604at2759"/>
<dbReference type="InterPro" id="IPR036322">
    <property type="entry name" value="WD40_repeat_dom_sf"/>
</dbReference>
<dbReference type="PANTHER" id="PTHR19872">
    <property type="entry name" value="UBIQUITIN LIGASE SPECIFICITY FACTOR/HREP PROTEIN"/>
    <property type="match status" value="1"/>
</dbReference>
<evidence type="ECO:0000313" key="6">
    <source>
        <dbReference type="EMBL" id="CAF3743478.1"/>
    </source>
</evidence>
<accession>A0A814EPL9</accession>
<feature type="repeat" description="WD" evidence="3">
    <location>
        <begin position="603"/>
        <end position="642"/>
    </location>
</feature>
<evidence type="ECO:0008006" key="8">
    <source>
        <dbReference type="Google" id="ProtNLM"/>
    </source>
</evidence>
<evidence type="ECO:0000256" key="4">
    <source>
        <dbReference type="SAM" id="MobiDB-lite"/>
    </source>
</evidence>
<dbReference type="InterPro" id="IPR036047">
    <property type="entry name" value="F-box-like_dom_sf"/>
</dbReference>
<evidence type="ECO:0000256" key="2">
    <source>
        <dbReference type="ARBA" id="ARBA00022737"/>
    </source>
</evidence>
<proteinExistence type="predicted"/>
<protein>
    <recommendedName>
        <fullName evidence="8">F-box/WD repeat-containing protein 10</fullName>
    </recommendedName>
</protein>
<dbReference type="Gene3D" id="2.130.10.10">
    <property type="entry name" value="YVTN repeat-like/Quinoprotein amine dehydrogenase"/>
    <property type="match status" value="1"/>
</dbReference>
<gene>
    <name evidence="5" type="ORF">GPM918_LOCUS12203</name>
    <name evidence="6" type="ORF">SRO942_LOCUS12204</name>
</gene>
<keyword evidence="7" id="KW-1185">Reference proteome</keyword>
<dbReference type="SUPFAM" id="SSF81383">
    <property type="entry name" value="F-box domain"/>
    <property type="match status" value="1"/>
</dbReference>
<feature type="repeat" description="WD" evidence="3">
    <location>
        <begin position="442"/>
        <end position="483"/>
    </location>
</feature>
<feature type="region of interest" description="Disordered" evidence="4">
    <location>
        <begin position="986"/>
        <end position="1012"/>
    </location>
</feature>
<dbReference type="InterPro" id="IPR015943">
    <property type="entry name" value="WD40/YVTN_repeat-like_dom_sf"/>
</dbReference>
<name>A0A814EPL9_9BILA</name>
<dbReference type="PROSITE" id="PS50294">
    <property type="entry name" value="WD_REPEATS_REGION"/>
    <property type="match status" value="1"/>
</dbReference>
<organism evidence="5 7">
    <name type="scientific">Didymodactylos carnosus</name>
    <dbReference type="NCBI Taxonomy" id="1234261"/>
    <lineage>
        <taxon>Eukaryota</taxon>
        <taxon>Metazoa</taxon>
        <taxon>Spiralia</taxon>
        <taxon>Gnathifera</taxon>
        <taxon>Rotifera</taxon>
        <taxon>Eurotatoria</taxon>
        <taxon>Bdelloidea</taxon>
        <taxon>Philodinida</taxon>
        <taxon>Philodinidae</taxon>
        <taxon>Didymodactylos</taxon>
    </lineage>
</organism>
<dbReference type="Proteomes" id="UP000663829">
    <property type="component" value="Unassembled WGS sequence"/>
</dbReference>
<evidence type="ECO:0000256" key="3">
    <source>
        <dbReference type="PROSITE-ProRule" id="PRU00221"/>
    </source>
</evidence>
<feature type="region of interest" description="Disordered" evidence="4">
    <location>
        <begin position="750"/>
        <end position="802"/>
    </location>
</feature>
<dbReference type="EMBL" id="CAJOBC010002639">
    <property type="protein sequence ID" value="CAF3743478.1"/>
    <property type="molecule type" value="Genomic_DNA"/>
</dbReference>
<dbReference type="PROSITE" id="PS50082">
    <property type="entry name" value="WD_REPEATS_2"/>
    <property type="match status" value="2"/>
</dbReference>
<evidence type="ECO:0000313" key="5">
    <source>
        <dbReference type="EMBL" id="CAF0970374.1"/>
    </source>
</evidence>
<dbReference type="Pfam" id="PF00400">
    <property type="entry name" value="WD40"/>
    <property type="match status" value="3"/>
</dbReference>
<feature type="compositionally biased region" description="Polar residues" evidence="4">
    <location>
        <begin position="792"/>
        <end position="802"/>
    </location>
</feature>
<sequence>MDVFIDLQNVIIGGLSTFHDVFNVTCRSTEQPHNNCGICKACLVNQQLHFSKEWWSRSGDLTRRRFLLALISRIRPELLEHLAQILKPFVESKDFTYARNKFLPSSVHDRFGTSGDRCLDPSKVHEDSVIILNWFKSQDKYTQCSFLLTILQWCEYHLIFAAAMTIISIQEIDSDDEDDVENGTSKSKRLVLSASSARNNIGTSILKNERLLRPKTASAADSRQKSVTNVSFASMNDSRLADEDSETEGFTSTTNTQLHVPKYKDFIRQLPIYLAKQILHLLDKKALNQCKLVTHYWKKLTIEIDDEILMKKLLLDDMMLLQSTVAHQCNPRFAHDTLVPVPDCYSQISIPKKDSEDASQTKGTKQVVWSNLYTQAGLPIRLVLMEERNIYCGSYNVLLLKDNRDHRRIVNMSGESMVAIASRDSRVRFIDMNTAQERPLVLVGHVASIHCIYMQESRKRIFTGSYDLTVRCWSLETGRCIKLFHGHERTVTCLSVYFDLIAAGGNDNCCLVWRYKRRRPWRTFKHKHPVTAVAINDDMTISGDVHGKIKLWHNLSGNLIKILKHRSCITSVKFDKWHIASASHDTYASLWSSQGNFKRPLCTFRHPKEVLCMEFAYLRLLTGCADGKIRIWSVLNAHCLRVMRGNSLSDPVVSLIATPNRILINTENSLLLMNFEQIDFDYNLKEDSASAMHLIQSENTKKLEPVRPYSVTRARRADSIHASSRRLFEDNTSTQPSHSTGLLNAKEFKRAKKAQTRPHPISSARSISTNKSRVRLDSRTTNTDIEEKYSNKKSTTNEQRSLSEQTGNVKILFDNVDVGLDLSLDETKELLKRQMRMGEGKLPEEFRTMVEFIRQSPYYRIHSSQDDNIYLEHNSLKQTISNRPPSSPSKIDTKVKLKQHQTQKRVEQLKIGFYKDDAEEEKRRQEYLQLEREENERKKEKLPVFGHYEIIYRRPAQMPRSNNEFERSMISFHRVNDNEEKRLRAQSARQPATQLPVPVKRQIHTSESENRQLSSLDSVAGIQLKTTSIHEKIVKHGRTTHTVIVGYVSPYTSPLRRDQLNLKTLEEVEQTIKQIKDIQQKTIPLKYSTIQT</sequence>
<dbReference type="Proteomes" id="UP000681722">
    <property type="component" value="Unassembled WGS sequence"/>
</dbReference>
<evidence type="ECO:0000313" key="7">
    <source>
        <dbReference type="Proteomes" id="UP000663829"/>
    </source>
</evidence>
<keyword evidence="1 3" id="KW-0853">WD repeat</keyword>
<keyword evidence="2" id="KW-0677">Repeat</keyword>
<dbReference type="SMART" id="SM00320">
    <property type="entry name" value="WD40"/>
    <property type="match status" value="5"/>
</dbReference>
<dbReference type="PANTHER" id="PTHR19872:SF7">
    <property type="entry name" value="F-BOX AND WD REPEAT DOMAIN CONTAINING PROTEIN 10B-RELATED"/>
    <property type="match status" value="1"/>
</dbReference>
<dbReference type="Gene3D" id="1.20.1280.50">
    <property type="match status" value="1"/>
</dbReference>
<dbReference type="EMBL" id="CAJNOQ010002639">
    <property type="protein sequence ID" value="CAF0970374.1"/>
    <property type="molecule type" value="Genomic_DNA"/>
</dbReference>